<dbReference type="InterPro" id="IPR005119">
    <property type="entry name" value="LysR_subst-bd"/>
</dbReference>
<dbReference type="Gene3D" id="3.40.190.10">
    <property type="entry name" value="Periplasmic binding protein-like II"/>
    <property type="match status" value="2"/>
</dbReference>
<evidence type="ECO:0000256" key="1">
    <source>
        <dbReference type="ARBA" id="ARBA00009437"/>
    </source>
</evidence>
<evidence type="ECO:0000256" key="3">
    <source>
        <dbReference type="ARBA" id="ARBA00023125"/>
    </source>
</evidence>
<reference evidence="6" key="1">
    <citation type="submission" date="2018-12" db="EMBL/GenBank/DDBJ databases">
        <authorList>
            <person name="Will S."/>
            <person name="Neumann-Schaal M."/>
            <person name="Henke P."/>
        </authorList>
    </citation>
    <scope>NUCLEOTIDE SEQUENCE</scope>
    <source>
        <strain evidence="6">PCC 7102</strain>
    </source>
</reference>
<keyword evidence="3" id="KW-0238">DNA-binding</keyword>
<evidence type="ECO:0000256" key="4">
    <source>
        <dbReference type="ARBA" id="ARBA00023163"/>
    </source>
</evidence>
<dbReference type="GO" id="GO:0032993">
    <property type="term" value="C:protein-DNA complex"/>
    <property type="evidence" value="ECO:0007669"/>
    <property type="project" value="TreeGrafter"/>
</dbReference>
<dbReference type="GO" id="GO:0003700">
    <property type="term" value="F:DNA-binding transcription factor activity"/>
    <property type="evidence" value="ECO:0007669"/>
    <property type="project" value="InterPro"/>
</dbReference>
<dbReference type="PROSITE" id="PS50931">
    <property type="entry name" value="HTH_LYSR"/>
    <property type="match status" value="1"/>
</dbReference>
<accession>A0A433V233</accession>
<dbReference type="FunFam" id="1.10.10.10:FF:000001">
    <property type="entry name" value="LysR family transcriptional regulator"/>
    <property type="match status" value="1"/>
</dbReference>
<dbReference type="PRINTS" id="PR00039">
    <property type="entry name" value="HTHLYSR"/>
</dbReference>
<dbReference type="AlphaFoldDB" id="A0A433V233"/>
<dbReference type="CDD" id="cd08414">
    <property type="entry name" value="PBP2_LTTR_aromatics_like"/>
    <property type="match status" value="1"/>
</dbReference>
<comment type="similarity">
    <text evidence="1">Belongs to the LysR transcriptional regulatory family.</text>
</comment>
<feature type="domain" description="HTH lysR-type" evidence="5">
    <location>
        <begin position="1"/>
        <end position="58"/>
    </location>
</feature>
<sequence length="303" mass="33982">MELRHLHYFLAVAEELNFSRAAERLHIAQPPLSQQIRDLEAELGVTLFERTKRQVKLTNAGHIFLEEVQQVLQQVDKAVDSVRQAGRGELGRLIIGFNSSATYSVLPDVLYHFRQSHPNVELVLHELTTSQQIEKLYNSQIDVGLLYLPLENDELSTLSVLKEPLVLAMPETHPLSTQPQVSMQSLRNELFILPPYQLGEALYRQIMNLFEQLGFVPQKVQQAVQLQTVISLVAGSVGVAIVPASLQNLQRMGVVYKYLQEYSSEVEIAAAWRQGDTSPILHKFLASVQVVASAHSLSIPSSK</sequence>
<comment type="caution">
    <text evidence="6">The sequence shown here is derived from an EMBL/GenBank/DDBJ whole genome shotgun (WGS) entry which is preliminary data.</text>
</comment>
<keyword evidence="2" id="KW-0805">Transcription regulation</keyword>
<dbReference type="Pfam" id="PF03466">
    <property type="entry name" value="LysR_substrate"/>
    <property type="match status" value="1"/>
</dbReference>
<reference evidence="6" key="2">
    <citation type="journal article" date="2019" name="Genome Biol. Evol.">
        <title>Day and night: Metabolic profiles and evolutionary relationships of six axenic non-marine cyanobacteria.</title>
        <authorList>
            <person name="Will S.E."/>
            <person name="Henke P."/>
            <person name="Boedeker C."/>
            <person name="Huang S."/>
            <person name="Brinkmann H."/>
            <person name="Rohde M."/>
            <person name="Jarek M."/>
            <person name="Friedl T."/>
            <person name="Seufert S."/>
            <person name="Schumacher M."/>
            <person name="Overmann J."/>
            <person name="Neumann-Schaal M."/>
            <person name="Petersen J."/>
        </authorList>
    </citation>
    <scope>NUCLEOTIDE SEQUENCE [LARGE SCALE GENOMIC DNA]</scope>
    <source>
        <strain evidence="6">PCC 7102</strain>
    </source>
</reference>
<dbReference type="PANTHER" id="PTHR30346">
    <property type="entry name" value="TRANSCRIPTIONAL DUAL REGULATOR HCAR-RELATED"/>
    <property type="match status" value="1"/>
</dbReference>
<dbReference type="InterPro" id="IPR036390">
    <property type="entry name" value="WH_DNA-bd_sf"/>
</dbReference>
<dbReference type="InterPro" id="IPR036388">
    <property type="entry name" value="WH-like_DNA-bd_sf"/>
</dbReference>
<evidence type="ECO:0000313" key="6">
    <source>
        <dbReference type="EMBL" id="RUT00146.1"/>
    </source>
</evidence>
<dbReference type="SUPFAM" id="SSF53850">
    <property type="entry name" value="Periplasmic binding protein-like II"/>
    <property type="match status" value="1"/>
</dbReference>
<dbReference type="PANTHER" id="PTHR30346:SF0">
    <property type="entry name" value="HCA OPERON TRANSCRIPTIONAL ACTIVATOR HCAR"/>
    <property type="match status" value="1"/>
</dbReference>
<keyword evidence="7" id="KW-1185">Reference proteome</keyword>
<dbReference type="GO" id="GO:0003677">
    <property type="term" value="F:DNA binding"/>
    <property type="evidence" value="ECO:0007669"/>
    <property type="project" value="UniProtKB-KW"/>
</dbReference>
<proteinExistence type="inferred from homology"/>
<dbReference type="EMBL" id="RSCL01000025">
    <property type="protein sequence ID" value="RUT00146.1"/>
    <property type="molecule type" value="Genomic_DNA"/>
</dbReference>
<dbReference type="SUPFAM" id="SSF46785">
    <property type="entry name" value="Winged helix' DNA-binding domain"/>
    <property type="match status" value="1"/>
</dbReference>
<dbReference type="Pfam" id="PF00126">
    <property type="entry name" value="HTH_1"/>
    <property type="match status" value="1"/>
</dbReference>
<organism evidence="6 7">
    <name type="scientific">Dulcicalothrix desertica PCC 7102</name>
    <dbReference type="NCBI Taxonomy" id="232991"/>
    <lineage>
        <taxon>Bacteria</taxon>
        <taxon>Bacillati</taxon>
        <taxon>Cyanobacteriota</taxon>
        <taxon>Cyanophyceae</taxon>
        <taxon>Nostocales</taxon>
        <taxon>Calotrichaceae</taxon>
        <taxon>Dulcicalothrix</taxon>
    </lineage>
</organism>
<evidence type="ECO:0000313" key="7">
    <source>
        <dbReference type="Proteomes" id="UP000271624"/>
    </source>
</evidence>
<dbReference type="Gene3D" id="1.10.10.10">
    <property type="entry name" value="Winged helix-like DNA-binding domain superfamily/Winged helix DNA-binding domain"/>
    <property type="match status" value="1"/>
</dbReference>
<gene>
    <name evidence="6" type="ORF">DSM106972_075940</name>
</gene>
<protein>
    <submittedName>
        <fullName evidence="6">LysR family transcriptional regulator</fullName>
    </submittedName>
</protein>
<evidence type="ECO:0000256" key="2">
    <source>
        <dbReference type="ARBA" id="ARBA00023015"/>
    </source>
</evidence>
<dbReference type="OrthoDB" id="9803735at2"/>
<dbReference type="Proteomes" id="UP000271624">
    <property type="component" value="Unassembled WGS sequence"/>
</dbReference>
<keyword evidence="4" id="KW-0804">Transcription</keyword>
<dbReference type="RefSeq" id="WP_127085679.1">
    <property type="nucleotide sequence ID" value="NZ_RSCL01000025.1"/>
</dbReference>
<dbReference type="InterPro" id="IPR000847">
    <property type="entry name" value="LysR_HTH_N"/>
</dbReference>
<evidence type="ECO:0000259" key="5">
    <source>
        <dbReference type="PROSITE" id="PS50931"/>
    </source>
</evidence>
<name>A0A433V233_9CYAN</name>